<evidence type="ECO:0000256" key="1">
    <source>
        <dbReference type="SAM" id="MobiDB-lite"/>
    </source>
</evidence>
<dbReference type="EMBL" id="LSMT01000020">
    <property type="protein sequence ID" value="PFX32695.1"/>
    <property type="molecule type" value="Genomic_DNA"/>
</dbReference>
<accession>A0A2B4SWA5</accession>
<sequence>MREMFSDMPFMYGMVAVVVGVAVSFVSVVVVGRFQNVLPQEINKRSEKYLTHEELTKLMEWKLTRGKFRPRLTQLVQTNTSETVKEVTCNAFKCLPDVKLAITELTTLKAVGPGTASAILCAGCHQVPFMADEAIQAIPGFGKIDYTLKFYLQYLDKIRSCLKKLLNKDPKGEWNEHKIELCLWTHVVGQKFAPELFNNKTLMKRKRATTDDESQETPKKTKSLDLTTNGSVKKMEKRGFSDYFTSTITETLEKDPQRDVSTIEVDLKLSTLKPIHAQLLMSIYEFLQGEKGRKVLLNGWKAAGITEAVESARKWRIPTLDPFMP</sequence>
<dbReference type="OrthoDB" id="8249012at2759"/>
<evidence type="ECO:0000256" key="2">
    <source>
        <dbReference type="SAM" id="Phobius"/>
    </source>
</evidence>
<feature type="region of interest" description="Disordered" evidence="1">
    <location>
        <begin position="205"/>
        <end position="225"/>
    </location>
</feature>
<keyword evidence="2" id="KW-0812">Transmembrane</keyword>
<keyword evidence="2" id="KW-0472">Membrane</keyword>
<dbReference type="PANTHER" id="PTHR21521">
    <property type="entry name" value="AMUN, ISOFORM A"/>
    <property type="match status" value="1"/>
</dbReference>
<dbReference type="Proteomes" id="UP000225706">
    <property type="component" value="Unassembled WGS sequence"/>
</dbReference>
<dbReference type="STRING" id="50429.A0A2B4SWA5"/>
<comment type="caution">
    <text evidence="3">The sequence shown here is derived from an EMBL/GenBank/DDBJ whole genome shotgun (WGS) entry which is preliminary data.</text>
</comment>
<keyword evidence="2" id="KW-1133">Transmembrane helix</keyword>
<proteinExistence type="predicted"/>
<keyword evidence="4" id="KW-1185">Reference proteome</keyword>
<evidence type="ECO:0000313" key="4">
    <source>
        <dbReference type="Proteomes" id="UP000225706"/>
    </source>
</evidence>
<reference evidence="4" key="1">
    <citation type="journal article" date="2017" name="bioRxiv">
        <title>Comparative analysis of the genomes of Stylophora pistillata and Acropora digitifera provides evidence for extensive differences between species of corals.</title>
        <authorList>
            <person name="Voolstra C.R."/>
            <person name="Li Y."/>
            <person name="Liew Y.J."/>
            <person name="Baumgarten S."/>
            <person name="Zoccola D."/>
            <person name="Flot J.-F."/>
            <person name="Tambutte S."/>
            <person name="Allemand D."/>
            <person name="Aranda M."/>
        </authorList>
    </citation>
    <scope>NUCLEOTIDE SEQUENCE [LARGE SCALE GENOMIC DNA]</scope>
</reference>
<organism evidence="3 4">
    <name type="scientific">Stylophora pistillata</name>
    <name type="common">Smooth cauliflower coral</name>
    <dbReference type="NCBI Taxonomy" id="50429"/>
    <lineage>
        <taxon>Eukaryota</taxon>
        <taxon>Metazoa</taxon>
        <taxon>Cnidaria</taxon>
        <taxon>Anthozoa</taxon>
        <taxon>Hexacorallia</taxon>
        <taxon>Scleractinia</taxon>
        <taxon>Astrocoeniina</taxon>
        <taxon>Pocilloporidae</taxon>
        <taxon>Stylophora</taxon>
    </lineage>
</organism>
<dbReference type="AlphaFoldDB" id="A0A2B4SWA5"/>
<name>A0A2B4SWA5_STYPI</name>
<dbReference type="PANTHER" id="PTHR21521:SF0">
    <property type="entry name" value="AMUN, ISOFORM A"/>
    <property type="match status" value="1"/>
</dbReference>
<protein>
    <submittedName>
        <fullName evidence="3">Uncharacterized protein</fullName>
    </submittedName>
</protein>
<feature type="transmembrane region" description="Helical" evidence="2">
    <location>
        <begin position="12"/>
        <end position="34"/>
    </location>
</feature>
<gene>
    <name evidence="3" type="ORF">AWC38_SpisGene2504</name>
</gene>
<evidence type="ECO:0000313" key="3">
    <source>
        <dbReference type="EMBL" id="PFX32695.1"/>
    </source>
</evidence>